<dbReference type="OrthoDB" id="3559921at2"/>
<dbReference type="GO" id="GO:0016772">
    <property type="term" value="F:transferase activity, transferring phosphorus-containing groups"/>
    <property type="evidence" value="ECO:0007669"/>
    <property type="project" value="InterPro"/>
</dbReference>
<evidence type="ECO:0000313" key="2">
    <source>
        <dbReference type="EMBL" id="TCK25886.1"/>
    </source>
</evidence>
<evidence type="ECO:0000259" key="1">
    <source>
        <dbReference type="Pfam" id="PF00391"/>
    </source>
</evidence>
<gene>
    <name evidence="2" type="ORF">EV378_1713</name>
</gene>
<name>A0A4V6NDJ1_PSEEN</name>
<dbReference type="SUPFAM" id="SSF52009">
    <property type="entry name" value="Phosphohistidine domain"/>
    <property type="match status" value="1"/>
</dbReference>
<dbReference type="Pfam" id="PF00391">
    <property type="entry name" value="PEP-utilizers"/>
    <property type="match status" value="1"/>
</dbReference>
<dbReference type="InterPro" id="IPR036637">
    <property type="entry name" value="Phosphohistidine_dom_sf"/>
</dbReference>
<dbReference type="RefSeq" id="WP_132422435.1">
    <property type="nucleotide sequence ID" value="NZ_SMFZ01000001.1"/>
</dbReference>
<organism evidence="2 3">
    <name type="scientific">Pseudonocardia endophytica</name>
    <dbReference type="NCBI Taxonomy" id="401976"/>
    <lineage>
        <taxon>Bacteria</taxon>
        <taxon>Bacillati</taxon>
        <taxon>Actinomycetota</taxon>
        <taxon>Actinomycetes</taxon>
        <taxon>Pseudonocardiales</taxon>
        <taxon>Pseudonocardiaceae</taxon>
        <taxon>Pseudonocardia</taxon>
    </lineage>
</organism>
<keyword evidence="3" id="KW-1185">Reference proteome</keyword>
<comment type="caution">
    <text evidence="2">The sequence shown here is derived from an EMBL/GenBank/DDBJ whole genome shotgun (WGS) entry which is preliminary data.</text>
</comment>
<feature type="domain" description="PEP-utilising enzyme mobile" evidence="1">
    <location>
        <begin position="54"/>
        <end position="103"/>
    </location>
</feature>
<sequence>MSELGKGTPSYTFAPTTGTVTHFRSPEDVIDSLDSDLEATIAVVASGGTTFLSPILGRLAGVVCLDGTLRSHLAIVSREFELPCLVGTALTGDLSDGDEVTLEIVDGSGLIRTAVGGPATPAAEPSTQDVSAAWWSYVRRVGDEIAVKPFDVDVTQEGLESLLSEELTDERLDELVQHMGRAFKPEMTRRSGFTSELFPMLPYMSLSVIEDFHSYAERVAVIDAAMPAQEIGRKLKDGPNQVSPLWIWMIAYHYLCGRECLIQMGRLRPDERREEIRTVVDFWRRLTLAHRGDGTMDYKDAGFTNRYLPAPVVDELAGAAQQLDPAGTKALKRLNATVSGYSFLYFCDSRVGICDSGPYPRKDGRETIVRDYLSLGPSAWAYPWAQDLEPPYQGLTMILTYDPSSFSEFEINDWGTTFTEPDQLLAAVSEAAVFGYTASGERRQLSPEEWVEVTTSLSRTHMTLYQRFAAMNREERIFAATRMYTSGLRPFAALAGVTDQVNWDFSPDTLALYPDPFDDDDQAAAIFGTALVANDMPGSFSPVR</sequence>
<protein>
    <submittedName>
        <fullName evidence="2">PEP-utilizing family enzyme</fullName>
    </submittedName>
</protein>
<dbReference type="Gene3D" id="3.50.30.10">
    <property type="entry name" value="Phosphohistidine domain"/>
    <property type="match status" value="1"/>
</dbReference>
<dbReference type="EMBL" id="SMFZ01000001">
    <property type="protein sequence ID" value="TCK25886.1"/>
    <property type="molecule type" value="Genomic_DNA"/>
</dbReference>
<reference evidence="2 3" key="1">
    <citation type="submission" date="2019-03" db="EMBL/GenBank/DDBJ databases">
        <title>Sequencing the genomes of 1000 actinobacteria strains.</title>
        <authorList>
            <person name="Klenk H.-P."/>
        </authorList>
    </citation>
    <scope>NUCLEOTIDE SEQUENCE [LARGE SCALE GENOMIC DNA]</scope>
    <source>
        <strain evidence="2 3">DSM 44969</strain>
    </source>
</reference>
<dbReference type="InterPro" id="IPR008279">
    <property type="entry name" value="PEP-util_enz_mobile_dom"/>
</dbReference>
<dbReference type="AlphaFoldDB" id="A0A4V6NDJ1"/>
<proteinExistence type="predicted"/>
<dbReference type="Proteomes" id="UP000295560">
    <property type="component" value="Unassembled WGS sequence"/>
</dbReference>
<accession>A0A4V6NDJ1</accession>
<evidence type="ECO:0000313" key="3">
    <source>
        <dbReference type="Proteomes" id="UP000295560"/>
    </source>
</evidence>